<accession>A0A179FPQ6</accession>
<dbReference type="AlphaFoldDB" id="A0A179FPQ6"/>
<name>A0A179FPQ6_METCM</name>
<dbReference type="Pfam" id="PF01636">
    <property type="entry name" value="APH"/>
    <property type="match status" value="1"/>
</dbReference>
<dbReference type="GO" id="GO:0016301">
    <property type="term" value="F:kinase activity"/>
    <property type="evidence" value="ECO:0007669"/>
    <property type="project" value="UniProtKB-KW"/>
</dbReference>
<evidence type="ECO:0000313" key="3">
    <source>
        <dbReference type="Proteomes" id="UP000078397"/>
    </source>
</evidence>
<dbReference type="SUPFAM" id="SSF56112">
    <property type="entry name" value="Protein kinase-like (PK-like)"/>
    <property type="match status" value="1"/>
</dbReference>
<dbReference type="OrthoDB" id="8300194at2759"/>
<dbReference type="STRING" id="1380566.A0A179FPQ6"/>
<protein>
    <submittedName>
        <fullName evidence="2">Protein kinase-like protein</fullName>
    </submittedName>
</protein>
<reference evidence="2 3" key="1">
    <citation type="journal article" date="2016" name="PLoS Pathog.">
        <title>Biosynthesis of antibiotic leucinostatins in bio-control fungus Purpureocillium lilacinum and their inhibition on phytophthora revealed by genome mining.</title>
        <authorList>
            <person name="Wang G."/>
            <person name="Liu Z."/>
            <person name="Lin R."/>
            <person name="Li E."/>
            <person name="Mao Z."/>
            <person name="Ling J."/>
            <person name="Yang Y."/>
            <person name="Yin W.B."/>
            <person name="Xie B."/>
        </authorList>
    </citation>
    <scope>NUCLEOTIDE SEQUENCE [LARGE SCALE GENOMIC DNA]</scope>
    <source>
        <strain evidence="2">170</strain>
    </source>
</reference>
<gene>
    <name evidence="2" type="ORF">VFPPC_08696</name>
</gene>
<dbReference type="Proteomes" id="UP000078397">
    <property type="component" value="Unassembled WGS sequence"/>
</dbReference>
<feature type="domain" description="Aminoglycoside phosphotransferase" evidence="1">
    <location>
        <begin position="168"/>
        <end position="205"/>
    </location>
</feature>
<dbReference type="RefSeq" id="XP_018144345.1">
    <property type="nucleotide sequence ID" value="XM_018287361.1"/>
</dbReference>
<evidence type="ECO:0000259" key="1">
    <source>
        <dbReference type="Pfam" id="PF01636"/>
    </source>
</evidence>
<dbReference type="InterPro" id="IPR011009">
    <property type="entry name" value="Kinase-like_dom_sf"/>
</dbReference>
<dbReference type="GeneID" id="28851355"/>
<sequence>MHPYESNPHNIPQSDLYSDIPLYGRYCPSPEDFHVDVQHVNSSSEESLRYWATVVELCTESNMIFPADADQGRDVFAVGSVIVKSSHRHQEDKIDYSYADANEVQAIAIARSVLKGVKVPDIYFSGKIDGRAVLIQERLPGRRDHIVPDPNILTNGRLNPREAHILLSAKHDQDMSFTHNDFTPSNCIVNDDRIVGLIDWEVAGYLGWETAGDVHRKIRCPQREHYVLANLSEGELQDMMWWNDL</sequence>
<dbReference type="Gene3D" id="3.90.1200.10">
    <property type="match status" value="1"/>
</dbReference>
<comment type="caution">
    <text evidence="2">The sequence shown here is derived from an EMBL/GenBank/DDBJ whole genome shotgun (WGS) entry which is preliminary data.</text>
</comment>
<proteinExistence type="predicted"/>
<evidence type="ECO:0000313" key="2">
    <source>
        <dbReference type="EMBL" id="OAQ67258.1"/>
    </source>
</evidence>
<organism evidence="2 3">
    <name type="scientific">Pochonia chlamydosporia 170</name>
    <dbReference type="NCBI Taxonomy" id="1380566"/>
    <lineage>
        <taxon>Eukaryota</taxon>
        <taxon>Fungi</taxon>
        <taxon>Dikarya</taxon>
        <taxon>Ascomycota</taxon>
        <taxon>Pezizomycotina</taxon>
        <taxon>Sordariomycetes</taxon>
        <taxon>Hypocreomycetidae</taxon>
        <taxon>Hypocreales</taxon>
        <taxon>Clavicipitaceae</taxon>
        <taxon>Pochonia</taxon>
    </lineage>
</organism>
<dbReference type="InterPro" id="IPR002575">
    <property type="entry name" value="Aminoglycoside_PTrfase"/>
</dbReference>
<keyword evidence="3" id="KW-1185">Reference proteome</keyword>
<dbReference type="EMBL" id="LSBJ02000004">
    <property type="protein sequence ID" value="OAQ67258.1"/>
    <property type="molecule type" value="Genomic_DNA"/>
</dbReference>
<dbReference type="KEGG" id="pchm:VFPPC_08696"/>